<protein>
    <submittedName>
        <fullName evidence="1">Uncharacterized protein</fullName>
    </submittedName>
</protein>
<name>A0ABX4YHM7_9LEPT</name>
<reference evidence="1" key="1">
    <citation type="submission" date="2018-01" db="EMBL/GenBank/DDBJ databases">
        <title>Genomic characterization of Leptospira inadai serogroup Lyme isolated from captured rat in Brazil and comparative analysis with human reference strain.</title>
        <authorList>
            <person name="Moreno L.Z."/>
            <person name="Loureiro A.P."/>
            <person name="Miraglia F."/>
            <person name="Kremer F.S."/>
            <person name="Eslabao M.R."/>
            <person name="Dellagostin O.A."/>
            <person name="Lilenbaum W."/>
            <person name="Moreno A.M."/>
        </authorList>
    </citation>
    <scope>NUCLEOTIDE SEQUENCE [LARGE SCALE GENOMIC DNA]</scope>
    <source>
        <strain evidence="1">M34/99</strain>
    </source>
</reference>
<sequence length="69" mass="7626">MVEIPAWIGPVQGQQQSLSEDRRLRTDAFAFRRQGSEDGRQNIGEPGFHAIEKNSYANSGSFLGPSFSV</sequence>
<comment type="caution">
    <text evidence="1">The sequence shown here is derived from an EMBL/GenBank/DDBJ whole genome shotgun (WGS) entry which is preliminary data.</text>
</comment>
<organism evidence="1 2">
    <name type="scientific">Leptospira inadai serovar Lyme</name>
    <dbReference type="NCBI Taxonomy" id="293084"/>
    <lineage>
        <taxon>Bacteria</taxon>
        <taxon>Pseudomonadati</taxon>
        <taxon>Spirochaetota</taxon>
        <taxon>Spirochaetia</taxon>
        <taxon>Leptospirales</taxon>
        <taxon>Leptospiraceae</taxon>
        <taxon>Leptospira</taxon>
    </lineage>
</organism>
<keyword evidence="2" id="KW-1185">Reference proteome</keyword>
<dbReference type="Proteomes" id="UP000094669">
    <property type="component" value="Unassembled WGS sequence"/>
</dbReference>
<accession>A0ABX4YHM7</accession>
<evidence type="ECO:0000313" key="2">
    <source>
        <dbReference type="Proteomes" id="UP000094669"/>
    </source>
</evidence>
<evidence type="ECO:0000313" key="1">
    <source>
        <dbReference type="EMBL" id="PNV74772.1"/>
    </source>
</evidence>
<gene>
    <name evidence="1" type="ORF">BES34_012440</name>
</gene>
<dbReference type="EMBL" id="MCRM02000011">
    <property type="protein sequence ID" value="PNV74772.1"/>
    <property type="molecule type" value="Genomic_DNA"/>
</dbReference>
<proteinExistence type="predicted"/>